<proteinExistence type="predicted"/>
<evidence type="ECO:0000313" key="1">
    <source>
        <dbReference type="EMBL" id="BBM87134.1"/>
    </source>
</evidence>
<dbReference type="EMBL" id="AP019860">
    <property type="protein sequence ID" value="BBM87134.1"/>
    <property type="molecule type" value="Genomic_DNA"/>
</dbReference>
<dbReference type="Proteomes" id="UP000326354">
    <property type="component" value="Chromosome"/>
</dbReference>
<sequence length="153" mass="17264">MIVLIICVVVLVVLLMNLEPESVERLKELGKGLGIVFRGFIDLCKELFAGVKAFFGSASFVIKEIYAGVRAPIRDVTNIIGEAFQQSKSTLANYKEKRDQRRSDNSLLYQKVFDALQKIAMEDENGRKELIVLSQEHGEQKIAAIVKDIEEYL</sequence>
<dbReference type="AlphaFoldDB" id="A0A5S9ISJ1"/>
<evidence type="ECO:0000313" key="2">
    <source>
        <dbReference type="Proteomes" id="UP000326354"/>
    </source>
</evidence>
<reference evidence="1 2" key="1">
    <citation type="submission" date="2019-08" db="EMBL/GenBank/DDBJ databases">
        <title>Complete genome sequence of Candidatus Uab amorphum.</title>
        <authorList>
            <person name="Shiratori T."/>
            <person name="Suzuki S."/>
            <person name="Kakizawa Y."/>
            <person name="Ishida K."/>
        </authorList>
    </citation>
    <scope>NUCLEOTIDE SEQUENCE [LARGE SCALE GENOMIC DNA]</scope>
    <source>
        <strain evidence="1 2">SRT547</strain>
    </source>
</reference>
<keyword evidence="2" id="KW-1185">Reference proteome</keyword>
<organism evidence="1 2">
    <name type="scientific">Uabimicrobium amorphum</name>
    <dbReference type="NCBI Taxonomy" id="2596890"/>
    <lineage>
        <taxon>Bacteria</taxon>
        <taxon>Pseudomonadati</taxon>
        <taxon>Planctomycetota</taxon>
        <taxon>Candidatus Uabimicrobiia</taxon>
        <taxon>Candidatus Uabimicrobiales</taxon>
        <taxon>Candidatus Uabimicrobiaceae</taxon>
        <taxon>Candidatus Uabimicrobium</taxon>
    </lineage>
</organism>
<dbReference type="KEGG" id="uam:UABAM_05537"/>
<gene>
    <name evidence="1" type="ORF">UABAM_05537</name>
</gene>
<protein>
    <submittedName>
        <fullName evidence="1">Uncharacterized protein</fullName>
    </submittedName>
</protein>
<accession>A0A5S9ISJ1</accession>
<name>A0A5S9ISJ1_UABAM</name>
<dbReference type="RefSeq" id="WP_151971162.1">
    <property type="nucleotide sequence ID" value="NZ_AP019860.1"/>
</dbReference>